<keyword evidence="1" id="KW-0812">Transmembrane</keyword>
<keyword evidence="3" id="KW-1185">Reference proteome</keyword>
<gene>
    <name evidence="2" type="ORF">AA23TX_01348</name>
</gene>
<evidence type="ECO:0000256" key="1">
    <source>
        <dbReference type="SAM" id="Phobius"/>
    </source>
</evidence>
<dbReference type="AlphaFoldDB" id="A0A6I8LK29"/>
<feature type="transmembrane region" description="Helical" evidence="1">
    <location>
        <begin position="76"/>
        <end position="104"/>
    </location>
</feature>
<dbReference type="Pfam" id="PF19650">
    <property type="entry name" value="DUF6153"/>
    <property type="match status" value="1"/>
</dbReference>
<feature type="transmembrane region" description="Helical" evidence="1">
    <location>
        <begin position="12"/>
        <end position="30"/>
    </location>
</feature>
<keyword evidence="1" id="KW-1133">Transmembrane helix</keyword>
<dbReference type="InterPro" id="IPR046151">
    <property type="entry name" value="DUF6153"/>
</dbReference>
<organism evidence="2 3">
    <name type="scientific">Amycolatopsis camponoti</name>
    <dbReference type="NCBI Taxonomy" id="2606593"/>
    <lineage>
        <taxon>Bacteria</taxon>
        <taxon>Bacillati</taxon>
        <taxon>Actinomycetota</taxon>
        <taxon>Actinomycetes</taxon>
        <taxon>Pseudonocardiales</taxon>
        <taxon>Pseudonocardiaceae</taxon>
        <taxon>Amycolatopsis</taxon>
    </lineage>
</organism>
<dbReference type="EMBL" id="CABVGP010000001">
    <property type="protein sequence ID" value="VVJ16327.1"/>
    <property type="molecule type" value="Genomic_DNA"/>
</dbReference>
<name>A0A6I8LK29_9PSEU</name>
<dbReference type="Proteomes" id="UP000399805">
    <property type="component" value="Unassembled WGS sequence"/>
</dbReference>
<protein>
    <submittedName>
        <fullName evidence="2">Uncharacterized protein</fullName>
    </submittedName>
</protein>
<evidence type="ECO:0000313" key="2">
    <source>
        <dbReference type="EMBL" id="VVJ16327.1"/>
    </source>
</evidence>
<sequence>MTATRLGKVQQVILLCAVAMGVIAMHHVSLSHRMGDAASTAVAHVAPGFEPDMTGSAPDGASGEHHPGMPNGLHDLLHLCLAVLFAAGALLLALVGFLGISWLTTTFPRFAGLRGSPRRGRPPDRGGREILTSLCVLRT</sequence>
<dbReference type="RefSeq" id="WP_155541683.1">
    <property type="nucleotide sequence ID" value="NZ_CABVGP010000001.1"/>
</dbReference>
<evidence type="ECO:0000313" key="3">
    <source>
        <dbReference type="Proteomes" id="UP000399805"/>
    </source>
</evidence>
<proteinExistence type="predicted"/>
<reference evidence="2 3" key="1">
    <citation type="submission" date="2019-09" db="EMBL/GenBank/DDBJ databases">
        <authorList>
            <person name="Leyn A S."/>
        </authorList>
    </citation>
    <scope>NUCLEOTIDE SEQUENCE [LARGE SCALE GENOMIC DNA]</scope>
    <source>
        <strain evidence="2">AA231_1</strain>
    </source>
</reference>
<keyword evidence="1" id="KW-0472">Membrane</keyword>
<accession>A0A6I8LK29</accession>